<proteinExistence type="predicted"/>
<dbReference type="GO" id="GO:0005815">
    <property type="term" value="C:microtubule organizing center"/>
    <property type="evidence" value="ECO:0007669"/>
    <property type="project" value="UniProtKB-SubCell"/>
</dbReference>
<dbReference type="STRING" id="6669.E9HJ83"/>
<dbReference type="OMA" id="HWIRRRE"/>
<feature type="region of interest" description="Disordered" evidence="7">
    <location>
        <begin position="935"/>
        <end position="957"/>
    </location>
</feature>
<dbReference type="GO" id="GO:0005737">
    <property type="term" value="C:cytoplasm"/>
    <property type="evidence" value="ECO:0007669"/>
    <property type="project" value="UniProtKB-ARBA"/>
</dbReference>
<feature type="compositionally biased region" description="Basic and acidic residues" evidence="7">
    <location>
        <begin position="937"/>
        <end position="951"/>
    </location>
</feature>
<evidence type="ECO:0000313" key="9">
    <source>
        <dbReference type="EMBL" id="EFX68213.1"/>
    </source>
</evidence>
<feature type="coiled-coil region" evidence="6">
    <location>
        <begin position="300"/>
        <end position="355"/>
    </location>
</feature>
<evidence type="ECO:0000256" key="4">
    <source>
        <dbReference type="ARBA" id="ARBA00023054"/>
    </source>
</evidence>
<feature type="domain" description="Pericentrin/AKAP-450 centrosomal targeting" evidence="8">
    <location>
        <begin position="1156"/>
        <end position="1215"/>
    </location>
</feature>
<comment type="subcellular location">
    <subcellularLocation>
        <location evidence="1">Cytoplasm</location>
        <location evidence="1">Cytoskeleton</location>
        <location evidence="1">Microtubule organizing center</location>
    </subcellularLocation>
</comment>
<reference evidence="9 10" key="1">
    <citation type="journal article" date="2011" name="Science">
        <title>The ecoresponsive genome of Daphnia pulex.</title>
        <authorList>
            <person name="Colbourne J.K."/>
            <person name="Pfrender M.E."/>
            <person name="Gilbert D."/>
            <person name="Thomas W.K."/>
            <person name="Tucker A."/>
            <person name="Oakley T.H."/>
            <person name="Tokishita S."/>
            <person name="Aerts A."/>
            <person name="Arnold G.J."/>
            <person name="Basu M.K."/>
            <person name="Bauer D.J."/>
            <person name="Caceres C.E."/>
            <person name="Carmel L."/>
            <person name="Casola C."/>
            <person name="Choi J.H."/>
            <person name="Detter J.C."/>
            <person name="Dong Q."/>
            <person name="Dusheyko S."/>
            <person name="Eads B.D."/>
            <person name="Frohlich T."/>
            <person name="Geiler-Samerotte K.A."/>
            <person name="Gerlach D."/>
            <person name="Hatcher P."/>
            <person name="Jogdeo S."/>
            <person name="Krijgsveld J."/>
            <person name="Kriventseva E.V."/>
            <person name="Kultz D."/>
            <person name="Laforsch C."/>
            <person name="Lindquist E."/>
            <person name="Lopez J."/>
            <person name="Manak J.R."/>
            <person name="Muller J."/>
            <person name="Pangilinan J."/>
            <person name="Patwardhan R.P."/>
            <person name="Pitluck S."/>
            <person name="Pritham E.J."/>
            <person name="Rechtsteiner A."/>
            <person name="Rho M."/>
            <person name="Rogozin I.B."/>
            <person name="Sakarya O."/>
            <person name="Salamov A."/>
            <person name="Schaack S."/>
            <person name="Shapiro H."/>
            <person name="Shiga Y."/>
            <person name="Skalitzky C."/>
            <person name="Smith Z."/>
            <person name="Souvorov A."/>
            <person name="Sung W."/>
            <person name="Tang Z."/>
            <person name="Tsuchiya D."/>
            <person name="Tu H."/>
            <person name="Vos H."/>
            <person name="Wang M."/>
            <person name="Wolf Y.I."/>
            <person name="Yamagata H."/>
            <person name="Yamada T."/>
            <person name="Ye Y."/>
            <person name="Shaw J.R."/>
            <person name="Andrews J."/>
            <person name="Crease T.J."/>
            <person name="Tang H."/>
            <person name="Lucas S.M."/>
            <person name="Robertson H.M."/>
            <person name="Bork P."/>
            <person name="Koonin E.V."/>
            <person name="Zdobnov E.M."/>
            <person name="Grigoriev I.V."/>
            <person name="Lynch M."/>
            <person name="Boore J.L."/>
        </authorList>
    </citation>
    <scope>NUCLEOTIDE SEQUENCE [LARGE SCALE GENOMIC DNA]</scope>
</reference>
<feature type="coiled-coil region" evidence="6">
    <location>
        <begin position="679"/>
        <end position="789"/>
    </location>
</feature>
<organism evidence="9 10">
    <name type="scientific">Daphnia pulex</name>
    <name type="common">Water flea</name>
    <dbReference type="NCBI Taxonomy" id="6669"/>
    <lineage>
        <taxon>Eukaryota</taxon>
        <taxon>Metazoa</taxon>
        <taxon>Ecdysozoa</taxon>
        <taxon>Arthropoda</taxon>
        <taxon>Crustacea</taxon>
        <taxon>Branchiopoda</taxon>
        <taxon>Diplostraca</taxon>
        <taxon>Cladocera</taxon>
        <taxon>Anomopoda</taxon>
        <taxon>Daphniidae</taxon>
        <taxon>Daphnia</taxon>
    </lineage>
</organism>
<feature type="coiled-coil region" evidence="6">
    <location>
        <begin position="198"/>
        <end position="271"/>
    </location>
</feature>
<feature type="compositionally biased region" description="Polar residues" evidence="7">
    <location>
        <begin position="426"/>
        <end position="445"/>
    </location>
</feature>
<dbReference type="InParanoid" id="E9HJ83"/>
<evidence type="ECO:0000256" key="5">
    <source>
        <dbReference type="ARBA" id="ARBA00023212"/>
    </source>
</evidence>
<evidence type="ECO:0000256" key="2">
    <source>
        <dbReference type="ARBA" id="ARBA00022490"/>
    </source>
</evidence>
<feature type="region of interest" description="Disordered" evidence="7">
    <location>
        <begin position="416"/>
        <end position="474"/>
    </location>
</feature>
<evidence type="ECO:0000256" key="7">
    <source>
        <dbReference type="SAM" id="MobiDB-lite"/>
    </source>
</evidence>
<keyword evidence="10" id="KW-1185">Reference proteome</keyword>
<dbReference type="EMBL" id="GL732660">
    <property type="protein sequence ID" value="EFX68213.1"/>
    <property type="molecule type" value="Genomic_DNA"/>
</dbReference>
<dbReference type="HOGENOM" id="CLU_267884_0_0_1"/>
<evidence type="ECO:0000313" key="10">
    <source>
        <dbReference type="Proteomes" id="UP000000305"/>
    </source>
</evidence>
<keyword evidence="5" id="KW-0206">Cytoskeleton</keyword>
<feature type="compositionally biased region" description="Polar residues" evidence="7">
    <location>
        <begin position="461"/>
        <end position="471"/>
    </location>
</feature>
<sequence length="1229" mass="140637">MEESTNDSEKSISMGPADLISRDEANEPNHTISDASFISPTRNQVNHVMGSLSLSSITAGEISQVVNLHAAFSPDADFRPDILMSTVNSRQASTSQDDLSISMGPIPGFNFAHETQCDEYSNHQEQPLTSLVANIERLEVKRNIQQQPNPPVTVGSKSIQTEDLKCHKCEELHILYNQKLLEVANEFQQQYTTQFQMIEQHVVASDQAQKQIKDLTDQLDAADKQLKSNRAFLEQQAIEREQEREEANDQQKKLECLLAEKEKECERMKVSTSQLSHDVQQLQTVLKEKDQILQDHLAVQQRLEQHNQVLRNNQAEMDEENSSLQTVLDVKDQLLKAQSEQITALQNELENHMYAQSETERESDVPASHKADSTLQDVVDTSLPVTAAEMPSLFDELQQLIFRLLHKVDNSTRALEAAQATKQKRTNNNLLSPRTHITPSTSTEDISIKDRHPRDIRDISPSPTNGENCQNDPERRIEEAACKRIADLEAELQRISQSEKRSISRAAELEQQYQQHQLLLQDVDAEKHELQMEHTDLLKRISSLENRLEEQRRSAALGASQNIHAEKCRALSEEKQQLCLIVQEKEESLTNMQKQMGELYERIEKLMKAIQEKEKEQESSRRIQDDFSQNSVERLRDAPHQDGSMTWSKLGAQNSPVPLSPIYQHQNHPAAQFKHQETIHALTLELGELKEKLKSSERERQVLEDEAACNASRLAQLESLELRNAALDDMVDEAERQKDEYQARCTRLEKQREDCQNKLQELEIARERCVALEKELNQHKIMTQELEASRLSCKTLKKEFADQKLASETATDQLQKYCKELEINLSNQRDLTQEYDIMRRRCLALETEVAAQRGTITAVEILQQRCASLQADLVYHQQTAQQQSSALKAQLDSKEKTLSDLQAKLKLSDSCKAKVEEALQNLQREVEAIKEAQQLQQKEKHVRTADPRDLSLEGQTAPPDLLAPSFVEFLGSATSSRCSSRATSIRNGSPAHRTAELSTFNDLSLPNSMMGKTALKEVQRESEQLLAFGKHMLEMQQNAAQQKISRLPATNQNVEDDLETTLKPDGDSFVVTINPVEVELTKKVQLLRTELAMERLLLQDQRTTNTRLQQQVMQLLAQQRNQPVKTQPPQKSISAYRSLQPEQASKFHQYRALKLESIRKNLVYQKKFLSAIVCEWDQNHNRRIENASKNPLRRFRVAVFAIISIERMRYIAKQWRQRRRAIEARPSTD</sequence>
<keyword evidence="3" id="KW-0597">Phosphoprotein</keyword>
<feature type="coiled-coil region" evidence="6">
    <location>
        <begin position="478"/>
        <end position="554"/>
    </location>
</feature>
<evidence type="ECO:0000256" key="6">
    <source>
        <dbReference type="SAM" id="Coils"/>
    </source>
</evidence>
<evidence type="ECO:0000256" key="1">
    <source>
        <dbReference type="ARBA" id="ARBA00004267"/>
    </source>
</evidence>
<dbReference type="AlphaFoldDB" id="E9HJ83"/>
<evidence type="ECO:0000256" key="3">
    <source>
        <dbReference type="ARBA" id="ARBA00022553"/>
    </source>
</evidence>
<dbReference type="KEGG" id="dpx:DAPPUDRAFT_301532"/>
<dbReference type="Pfam" id="PF10495">
    <property type="entry name" value="PACT_coil_coil"/>
    <property type="match status" value="1"/>
</dbReference>
<protein>
    <recommendedName>
        <fullName evidence="8">Pericentrin/AKAP-450 centrosomal targeting domain-containing protein</fullName>
    </recommendedName>
</protein>
<accession>E9HJ83</accession>
<keyword evidence="2" id="KW-0963">Cytoplasm</keyword>
<feature type="compositionally biased region" description="Basic and acidic residues" evidence="7">
    <location>
        <begin position="446"/>
        <end position="458"/>
    </location>
</feature>
<evidence type="ECO:0000259" key="8">
    <source>
        <dbReference type="Pfam" id="PF10495"/>
    </source>
</evidence>
<dbReference type="Proteomes" id="UP000000305">
    <property type="component" value="Unassembled WGS sequence"/>
</dbReference>
<keyword evidence="4 6" id="KW-0175">Coiled coil</keyword>
<dbReference type="InterPro" id="IPR019528">
    <property type="entry name" value="PACT_domain"/>
</dbReference>
<gene>
    <name evidence="9" type="ORF">DAPPUDRAFT_301532</name>
</gene>
<name>E9HJ83_DAPPU</name>
<dbReference type="OrthoDB" id="6352469at2759"/>
<feature type="coiled-coil region" evidence="6">
    <location>
        <begin position="582"/>
        <end position="623"/>
    </location>
</feature>
<feature type="region of interest" description="Disordered" evidence="7">
    <location>
        <begin position="1"/>
        <end position="24"/>
    </location>
</feature>